<organism evidence="3 4">
    <name type="scientific">Marilutibacter penaei</name>
    <dbReference type="NCBI Taxonomy" id="2759900"/>
    <lineage>
        <taxon>Bacteria</taxon>
        <taxon>Pseudomonadati</taxon>
        <taxon>Pseudomonadota</taxon>
        <taxon>Gammaproteobacteria</taxon>
        <taxon>Lysobacterales</taxon>
        <taxon>Lysobacteraceae</taxon>
        <taxon>Marilutibacter</taxon>
    </lineage>
</organism>
<evidence type="ECO:0000256" key="1">
    <source>
        <dbReference type="SAM" id="MobiDB-lite"/>
    </source>
</evidence>
<dbReference type="EMBL" id="JACHTE010000004">
    <property type="protein sequence ID" value="MBB1088240.1"/>
    <property type="molecule type" value="Genomic_DNA"/>
</dbReference>
<dbReference type="PANTHER" id="PTHR34595">
    <property type="entry name" value="BLR5612 PROTEIN"/>
    <property type="match status" value="1"/>
</dbReference>
<evidence type="ECO:0000259" key="2">
    <source>
        <dbReference type="Pfam" id="PF04168"/>
    </source>
</evidence>
<evidence type="ECO:0000313" key="4">
    <source>
        <dbReference type="Proteomes" id="UP000552587"/>
    </source>
</evidence>
<dbReference type="InterPro" id="IPR051680">
    <property type="entry name" value="ATP-dep_Glu-Cys_Ligase-2"/>
</dbReference>
<proteinExistence type="predicted"/>
<dbReference type="PANTHER" id="PTHR34595:SF7">
    <property type="entry name" value="SLL1039 PROTEIN"/>
    <property type="match status" value="1"/>
</dbReference>
<gene>
    <name evidence="3" type="ORF">H4F99_07010</name>
</gene>
<keyword evidence="4" id="KW-1185">Reference proteome</keyword>
<evidence type="ECO:0000313" key="3">
    <source>
        <dbReference type="EMBL" id="MBB1088240.1"/>
    </source>
</evidence>
<name>A0A7W3U426_9GAMM</name>
<feature type="region of interest" description="Disordered" evidence="1">
    <location>
        <begin position="320"/>
        <end position="341"/>
    </location>
</feature>
<protein>
    <submittedName>
        <fullName evidence="3">Alpha-E domain-containing protein</fullName>
    </submittedName>
</protein>
<dbReference type="Pfam" id="PF04168">
    <property type="entry name" value="Alpha-E"/>
    <property type="match status" value="1"/>
</dbReference>
<dbReference type="InterPro" id="IPR007296">
    <property type="entry name" value="DUF403"/>
</dbReference>
<feature type="domain" description="DUF403" evidence="2">
    <location>
        <begin position="1"/>
        <end position="314"/>
    </location>
</feature>
<accession>A0A7W3U426</accession>
<sequence>MLCRTVNDLYWVARHMERAENTARLLDVTQRIAMLPERLDRGKAQAAPWRRALEALGVADRFESCHDRIDGETVVDFLLLSPDNPSSIHHAFHAARENARAQRVAITAEMYEDLNATWLEMRGIDAARIRNEGISGVLEWIKNCSASFRGVMIGTLGRDEGYHFLRLGTFIERADWAIRMLDVVGSDADLAESREVRDAVEYFQWSALLQSLSAFETYRRLYRDSVNPVTVTELMLLNGGNPRSLRTCVGRLHEVLQSLAGHDGLEVVRQAGSLAAQVQYARLDEIVESGLEAWLQDAMARLVRLGDEIHRQFMSADDEVTPVPAWPRGASQTQSQSGPRP</sequence>
<dbReference type="RefSeq" id="WP_182669012.1">
    <property type="nucleotide sequence ID" value="NZ_JACHTE010000004.1"/>
</dbReference>
<dbReference type="AlphaFoldDB" id="A0A7W3U426"/>
<comment type="caution">
    <text evidence="3">The sequence shown here is derived from an EMBL/GenBank/DDBJ whole genome shotgun (WGS) entry which is preliminary data.</text>
</comment>
<feature type="compositionally biased region" description="Polar residues" evidence="1">
    <location>
        <begin position="330"/>
        <end position="341"/>
    </location>
</feature>
<dbReference type="Proteomes" id="UP000552587">
    <property type="component" value="Unassembled WGS sequence"/>
</dbReference>
<reference evidence="3 4" key="1">
    <citation type="submission" date="2020-07" db="EMBL/GenBank/DDBJ databases">
        <authorList>
            <person name="Xu S."/>
            <person name="Li A."/>
        </authorList>
    </citation>
    <scope>NUCLEOTIDE SEQUENCE [LARGE SCALE GENOMIC DNA]</scope>
    <source>
        <strain evidence="3 4">SG-8</strain>
    </source>
</reference>